<feature type="coiled-coil region" evidence="1">
    <location>
        <begin position="260"/>
        <end position="287"/>
    </location>
</feature>
<dbReference type="AlphaFoldDB" id="A0A1Y2CVK3"/>
<name>A0A1Y2CVK3_9FUNG</name>
<accession>A0A1Y2CVK3</accession>
<evidence type="ECO:0000313" key="3">
    <source>
        <dbReference type="EMBL" id="ORY51080.1"/>
    </source>
</evidence>
<feature type="compositionally biased region" description="Polar residues" evidence="2">
    <location>
        <begin position="124"/>
        <end position="134"/>
    </location>
</feature>
<evidence type="ECO:0008006" key="5">
    <source>
        <dbReference type="Google" id="ProtNLM"/>
    </source>
</evidence>
<gene>
    <name evidence="3" type="ORF">BCR33DRAFT_713002</name>
</gene>
<comment type="caution">
    <text evidence="3">The sequence shown here is derived from an EMBL/GenBank/DDBJ whole genome shotgun (WGS) entry which is preliminary data.</text>
</comment>
<organism evidence="3 4">
    <name type="scientific">Rhizoclosmatium globosum</name>
    <dbReference type="NCBI Taxonomy" id="329046"/>
    <lineage>
        <taxon>Eukaryota</taxon>
        <taxon>Fungi</taxon>
        <taxon>Fungi incertae sedis</taxon>
        <taxon>Chytridiomycota</taxon>
        <taxon>Chytridiomycota incertae sedis</taxon>
        <taxon>Chytridiomycetes</taxon>
        <taxon>Chytridiales</taxon>
        <taxon>Chytriomycetaceae</taxon>
        <taxon>Rhizoclosmatium</taxon>
    </lineage>
</organism>
<dbReference type="Proteomes" id="UP000193642">
    <property type="component" value="Unassembled WGS sequence"/>
</dbReference>
<keyword evidence="1" id="KW-0175">Coiled coil</keyword>
<proteinExistence type="predicted"/>
<feature type="non-terminal residue" evidence="3">
    <location>
        <position position="1"/>
    </location>
</feature>
<keyword evidence="4" id="KW-1185">Reference proteome</keyword>
<reference evidence="3 4" key="1">
    <citation type="submission" date="2016-07" db="EMBL/GenBank/DDBJ databases">
        <title>Pervasive Adenine N6-methylation of Active Genes in Fungi.</title>
        <authorList>
            <consortium name="DOE Joint Genome Institute"/>
            <person name="Mondo S.J."/>
            <person name="Dannebaum R.O."/>
            <person name="Kuo R.C."/>
            <person name="Labutti K."/>
            <person name="Haridas S."/>
            <person name="Kuo A."/>
            <person name="Salamov A."/>
            <person name="Ahrendt S.R."/>
            <person name="Lipzen A."/>
            <person name="Sullivan W."/>
            <person name="Andreopoulos W.B."/>
            <person name="Clum A."/>
            <person name="Lindquist E."/>
            <person name="Daum C."/>
            <person name="Ramamoorthy G.K."/>
            <person name="Gryganskyi A."/>
            <person name="Culley D."/>
            <person name="Magnuson J.K."/>
            <person name="James T.Y."/>
            <person name="O'Malley M.A."/>
            <person name="Stajich J.E."/>
            <person name="Spatafora J.W."/>
            <person name="Visel A."/>
            <person name="Grigoriev I.V."/>
        </authorList>
    </citation>
    <scope>NUCLEOTIDE SEQUENCE [LARGE SCALE GENOMIC DNA]</scope>
    <source>
        <strain evidence="3 4">JEL800</strain>
    </source>
</reference>
<sequence length="606" mass="68289">MATGFDKWLGGDSHRFIIRHCPGYYSKACIPFQERETWKQNYMRKLESYEAQILARIGHLPVQINMITDKDPQGRLKKYCCKQHRQTHHNYIEPDLVIVEQANAVGQTAQPGQPTPPNPQQTPDKNQSHSVQADPQSQPVLYLQLVPSTQYQGFELNLQGQAQNIPVFQSPLEPTTQHTNPHAILPQSQVGLQHQHLGGMVGEWARVRNLHDPTTSISATDSLLRITSNTVPLTIEQLHKQSPLSQTRIKERISYLKLRIHETKESLKVLETELETEEQKLDCLLVKPNAVPQTSDLNLNLNLNIVKSSDLPSHSLSPAESANTNETKAWICTVEGCTYQSNSSNQLSHHKWTRHSKMVNAYFKNQPSPTVILRRDSGFWCPCGRYCGQSSRSMLKHAKRCLGTLNQNGSNTDPTARSDSASAMSPIQLGDKPCSEVYKTSAVVINPNENAEPLASSFIDNAKMEYEQEVCMEELPFNQMASIIQKRCHMTGDSEGYEFITPSHQKRQRTSNQLKDMENNHETILFEIMPSAATLTIDERLAIQTGVKAFLEEDGVIDPTPLHGHVELSGLCSYIIPKTSVFEFREWLVEQLQACFPDAIFNCPSS</sequence>
<evidence type="ECO:0000256" key="1">
    <source>
        <dbReference type="SAM" id="Coils"/>
    </source>
</evidence>
<evidence type="ECO:0000256" key="2">
    <source>
        <dbReference type="SAM" id="MobiDB-lite"/>
    </source>
</evidence>
<protein>
    <recommendedName>
        <fullName evidence="5">C2H2-type domain-containing protein</fullName>
    </recommendedName>
</protein>
<feature type="region of interest" description="Disordered" evidence="2">
    <location>
        <begin position="107"/>
        <end position="134"/>
    </location>
</feature>
<dbReference type="EMBL" id="MCGO01000006">
    <property type="protein sequence ID" value="ORY51080.1"/>
    <property type="molecule type" value="Genomic_DNA"/>
</dbReference>
<dbReference type="OrthoDB" id="10541971at2759"/>
<evidence type="ECO:0000313" key="4">
    <source>
        <dbReference type="Proteomes" id="UP000193642"/>
    </source>
</evidence>